<dbReference type="RefSeq" id="WP_150510908.1">
    <property type="nucleotide sequence ID" value="NZ_BMSQ01000004.1"/>
</dbReference>
<organism evidence="3 4">
    <name type="scientific">Streptomyces spectabilis</name>
    <dbReference type="NCBI Taxonomy" id="68270"/>
    <lineage>
        <taxon>Bacteria</taxon>
        <taxon>Bacillati</taxon>
        <taxon>Actinomycetota</taxon>
        <taxon>Actinomycetes</taxon>
        <taxon>Kitasatosporales</taxon>
        <taxon>Streptomycetaceae</taxon>
        <taxon>Streptomyces</taxon>
    </lineage>
</organism>
<evidence type="ECO:0000256" key="1">
    <source>
        <dbReference type="SAM" id="MobiDB-lite"/>
    </source>
</evidence>
<keyword evidence="5" id="KW-1185">Reference proteome</keyword>
<evidence type="ECO:0000313" key="3">
    <source>
        <dbReference type="EMBL" id="QEV59791.1"/>
    </source>
</evidence>
<name>A0A5P2X5T4_STRST</name>
<dbReference type="KEGG" id="sspb:CP982_14465"/>
<gene>
    <name evidence="3" type="ORF">CP982_14465</name>
    <name evidence="2" type="ORF">FHS40_002308</name>
</gene>
<reference evidence="2 5" key="2">
    <citation type="submission" date="2020-08" db="EMBL/GenBank/DDBJ databases">
        <title>Genomic Encyclopedia of Type Strains, Phase III (KMG-III): the genomes of soil and plant-associated and newly described type strains.</title>
        <authorList>
            <person name="Whitman W."/>
        </authorList>
    </citation>
    <scope>NUCLEOTIDE SEQUENCE [LARGE SCALE GENOMIC DNA]</scope>
    <source>
        <strain evidence="2 5">CECT 3146</strain>
    </source>
</reference>
<evidence type="ECO:0000313" key="5">
    <source>
        <dbReference type="Proteomes" id="UP000549009"/>
    </source>
</evidence>
<reference evidence="3 4" key="1">
    <citation type="submission" date="2017-09" db="EMBL/GenBank/DDBJ databases">
        <authorList>
            <person name="Lee N."/>
            <person name="Cho B.-K."/>
        </authorList>
    </citation>
    <scope>NUCLEOTIDE SEQUENCE [LARGE SCALE GENOMIC DNA]</scope>
    <source>
        <strain evidence="3 4">ATCC 27465</strain>
    </source>
</reference>
<dbReference type="Proteomes" id="UP000549009">
    <property type="component" value="Unassembled WGS sequence"/>
</dbReference>
<dbReference type="AlphaFoldDB" id="A0A5P2X5T4"/>
<evidence type="ECO:0000313" key="4">
    <source>
        <dbReference type="Proteomes" id="UP000326505"/>
    </source>
</evidence>
<dbReference type="EMBL" id="CP023690">
    <property type="protein sequence ID" value="QEV59791.1"/>
    <property type="molecule type" value="Genomic_DNA"/>
</dbReference>
<accession>A0A5P2X5T4</accession>
<protein>
    <submittedName>
        <fullName evidence="3">Uncharacterized protein</fullName>
    </submittedName>
</protein>
<dbReference type="EMBL" id="JACHJD010000003">
    <property type="protein sequence ID" value="MBB5103255.1"/>
    <property type="molecule type" value="Genomic_DNA"/>
</dbReference>
<proteinExistence type="predicted"/>
<dbReference type="OrthoDB" id="3536765at2"/>
<evidence type="ECO:0000313" key="2">
    <source>
        <dbReference type="EMBL" id="MBB5103255.1"/>
    </source>
</evidence>
<sequence>MTATFRKLAEQVVARHDDHLLDYGPDKQADRVVAALQRLNRIVDLTPAIGTDIDLAGFGKVPAQYASGNDSYFLLSDASEQLGWFHPRACKWAEKRFAWAVQEQRRIDEERGDGRLGWECLTGHVDLELHLCVDDPQAKPDAGGRRWSDSGDWLISTDRIPDLLASSPWGKEFMDNSMDAFRHAAREIFGDKLKQSPVIGPDGQPTGSNAYDLFEPQLPKDEALRRARRGPALDDEEGLS</sequence>
<feature type="region of interest" description="Disordered" evidence="1">
    <location>
        <begin position="192"/>
        <end position="240"/>
    </location>
</feature>
<dbReference type="Proteomes" id="UP000326505">
    <property type="component" value="Chromosome"/>
</dbReference>